<evidence type="ECO:0000313" key="7">
    <source>
        <dbReference type="EMBL" id="GAA4799850.1"/>
    </source>
</evidence>
<evidence type="ECO:0008006" key="9">
    <source>
        <dbReference type="Google" id="ProtNLM"/>
    </source>
</evidence>
<accession>A0ABP9BWZ2</accession>
<feature type="chain" id="PRO_5045394429" description="T9SS type A sorting domain-containing protein" evidence="4">
    <location>
        <begin position="20"/>
        <end position="399"/>
    </location>
</feature>
<evidence type="ECO:0000256" key="1">
    <source>
        <dbReference type="ARBA" id="ARBA00022531"/>
    </source>
</evidence>
<feature type="signal peptide" evidence="4">
    <location>
        <begin position="1"/>
        <end position="19"/>
    </location>
</feature>
<dbReference type="EMBL" id="BAABJW010000001">
    <property type="protein sequence ID" value="GAA4799850.1"/>
    <property type="molecule type" value="Genomic_DNA"/>
</dbReference>
<dbReference type="InterPro" id="IPR028203">
    <property type="entry name" value="PSII_CF48-like_dom"/>
</dbReference>
<dbReference type="Gene3D" id="2.130.10.10">
    <property type="entry name" value="YVTN repeat-like/Quinoprotein amine dehydrogenase"/>
    <property type="match status" value="2"/>
</dbReference>
<evidence type="ECO:0000313" key="8">
    <source>
        <dbReference type="Proteomes" id="UP001501433"/>
    </source>
</evidence>
<dbReference type="PANTHER" id="PTHR47199">
    <property type="entry name" value="PHOTOSYSTEM II STABILITY/ASSEMBLY FACTOR HCF136, CHLOROPLASTIC"/>
    <property type="match status" value="1"/>
</dbReference>
<comment type="caution">
    <text evidence="7">The sequence shown here is derived from an EMBL/GenBank/DDBJ whole genome shotgun (WGS) entry which is preliminary data.</text>
</comment>
<dbReference type="SUPFAM" id="SSF110296">
    <property type="entry name" value="Oligoxyloglucan reducing end-specific cellobiohydrolase"/>
    <property type="match status" value="2"/>
</dbReference>
<dbReference type="Pfam" id="PF14870">
    <property type="entry name" value="PSII_BNR"/>
    <property type="match status" value="1"/>
</dbReference>
<gene>
    <name evidence="7" type="ORF">GCM10023330_01580</name>
</gene>
<keyword evidence="1" id="KW-0602">Photosynthesis</keyword>
<keyword evidence="2 4" id="KW-0732">Signal</keyword>
<keyword evidence="3" id="KW-0604">Photosystem II</keyword>
<evidence type="ECO:0000256" key="2">
    <source>
        <dbReference type="ARBA" id="ARBA00022729"/>
    </source>
</evidence>
<evidence type="ECO:0000259" key="5">
    <source>
        <dbReference type="Pfam" id="PF14870"/>
    </source>
</evidence>
<protein>
    <recommendedName>
        <fullName evidence="9">T9SS type A sorting domain-containing protein</fullName>
    </recommendedName>
</protein>
<dbReference type="Proteomes" id="UP001501433">
    <property type="component" value="Unassembled WGS sequence"/>
</dbReference>
<evidence type="ECO:0000256" key="3">
    <source>
        <dbReference type="ARBA" id="ARBA00023276"/>
    </source>
</evidence>
<feature type="domain" description="Secretion system C-terminal sorting" evidence="6">
    <location>
        <begin position="324"/>
        <end position="396"/>
    </location>
</feature>
<dbReference type="InterPro" id="IPR026444">
    <property type="entry name" value="Secre_tail"/>
</dbReference>
<proteinExistence type="predicted"/>
<name>A0ABP9BWZ2_9FLAO</name>
<feature type="domain" description="Photosynthesis system II assembly factor Ycf48/Hcf136-like" evidence="5">
    <location>
        <begin position="59"/>
        <end position="191"/>
    </location>
</feature>
<dbReference type="InterPro" id="IPR015943">
    <property type="entry name" value="WD40/YVTN_repeat-like_dom_sf"/>
</dbReference>
<reference evidence="8" key="1">
    <citation type="journal article" date="2019" name="Int. J. Syst. Evol. Microbiol.">
        <title>The Global Catalogue of Microorganisms (GCM) 10K type strain sequencing project: providing services to taxonomists for standard genome sequencing and annotation.</title>
        <authorList>
            <consortium name="The Broad Institute Genomics Platform"/>
            <consortium name="The Broad Institute Genome Sequencing Center for Infectious Disease"/>
            <person name="Wu L."/>
            <person name="Ma J."/>
        </authorList>
    </citation>
    <scope>NUCLEOTIDE SEQUENCE [LARGE SCALE GENOMIC DNA]</scope>
    <source>
        <strain evidence="8">JCM 18325</strain>
    </source>
</reference>
<evidence type="ECO:0000256" key="4">
    <source>
        <dbReference type="SAM" id="SignalP"/>
    </source>
</evidence>
<organism evidence="7 8">
    <name type="scientific">Litoribaculum gwangyangense</name>
    <dbReference type="NCBI Taxonomy" id="1130722"/>
    <lineage>
        <taxon>Bacteria</taxon>
        <taxon>Pseudomonadati</taxon>
        <taxon>Bacteroidota</taxon>
        <taxon>Flavobacteriia</taxon>
        <taxon>Flavobacteriales</taxon>
        <taxon>Flavobacteriaceae</taxon>
        <taxon>Litoribaculum</taxon>
    </lineage>
</organism>
<dbReference type="NCBIfam" id="TIGR04183">
    <property type="entry name" value="Por_Secre_tail"/>
    <property type="match status" value="1"/>
</dbReference>
<dbReference type="Pfam" id="PF18962">
    <property type="entry name" value="Por_Secre_tail"/>
    <property type="match status" value="1"/>
</dbReference>
<keyword evidence="8" id="KW-1185">Reference proteome</keyword>
<evidence type="ECO:0000259" key="6">
    <source>
        <dbReference type="Pfam" id="PF18962"/>
    </source>
</evidence>
<sequence>MKKTKLFILLILISISALAQEWNIQHEEPGGNRLRSISMVSENIGYAAGENGKILKTTDGETWNDISLTTPTYIFSVHFTDADTGFIAGSQGMLKKTVDGGLSWIDQEIGTDESLRCVRFLNQNLGFAVGRNGTILKTNDGGANWVNLTNLSFDKHINYVHIIDSDIIYLATDSSLGSDSLRKSTDGGQNWVSLQTNIDNPSPAVHFTDVDNGIIIGPLGRLSRTTDGGNNWQPQNSNTGWDLHSVSFIDKNNGYVTGHLGTIRKTTDGGLNWEVESSGTNNILYSVQMIENSIYAVGTQSVVLKKVSENLSINENSISNKILIYPTITSGKIEVSTSFPQTSSSIKIINLHGKVVQSINLNLAKSKIITLNPTLQNGLYFVRISMNNLMISKKIILNK</sequence>
<dbReference type="PANTHER" id="PTHR47199:SF2">
    <property type="entry name" value="PHOTOSYSTEM II STABILITY_ASSEMBLY FACTOR HCF136, CHLOROPLASTIC"/>
    <property type="match status" value="1"/>
</dbReference>